<dbReference type="FunFam" id="3.30.1360.200:FF:000001">
    <property type="entry name" value="Protein translocase subunit SecD"/>
    <property type="match status" value="1"/>
</dbReference>
<dbReference type="AlphaFoldDB" id="A0A2T3KAI3"/>
<dbReference type="GO" id="GO:0005886">
    <property type="term" value="C:plasma membrane"/>
    <property type="evidence" value="ECO:0007669"/>
    <property type="project" value="UniProtKB-SubCell"/>
</dbReference>
<dbReference type="Gene3D" id="1.20.1640.10">
    <property type="entry name" value="Multidrug efflux transporter AcrB transmembrane domain"/>
    <property type="match status" value="1"/>
</dbReference>
<organism evidence="16 17">
    <name type="scientific">Photobacterium kishitanii</name>
    <dbReference type="NCBI Taxonomy" id="318456"/>
    <lineage>
        <taxon>Bacteria</taxon>
        <taxon>Pseudomonadati</taxon>
        <taxon>Pseudomonadota</taxon>
        <taxon>Gammaproteobacteria</taxon>
        <taxon>Vibrionales</taxon>
        <taxon>Vibrionaceae</taxon>
        <taxon>Photobacterium</taxon>
    </lineage>
</organism>
<proteinExistence type="inferred from homology"/>
<dbReference type="GO" id="GO:0015450">
    <property type="term" value="F:protein-transporting ATPase activity"/>
    <property type="evidence" value="ECO:0007669"/>
    <property type="project" value="InterPro"/>
</dbReference>
<feature type="transmembrane region" description="Helical" evidence="11">
    <location>
        <begin position="535"/>
        <end position="559"/>
    </location>
</feature>
<keyword evidence="6 11" id="KW-1133">Transmembrane helix</keyword>
<dbReference type="FunFam" id="1.20.1640.10:FF:000004">
    <property type="entry name" value="Protein translocase subunit SecD"/>
    <property type="match status" value="1"/>
</dbReference>
<evidence type="ECO:0000256" key="9">
    <source>
        <dbReference type="ARBA" id="ARBA00060774"/>
    </source>
</evidence>
<dbReference type="Pfam" id="PF21760">
    <property type="entry name" value="SecD_1st"/>
    <property type="match status" value="1"/>
</dbReference>
<evidence type="ECO:0000256" key="5">
    <source>
        <dbReference type="ARBA" id="ARBA00022927"/>
    </source>
</evidence>
<feature type="domain" description="SecDF P1 head subdomain" evidence="15">
    <location>
        <begin position="304"/>
        <end position="420"/>
    </location>
</feature>
<dbReference type="NCBIfam" id="TIGR00916">
    <property type="entry name" value="2A0604s01"/>
    <property type="match status" value="1"/>
</dbReference>
<gene>
    <name evidence="11 16" type="primary">secD</name>
    <name evidence="16" type="ORF">C9J27_25010</name>
</gene>
<feature type="domain" description="Protein export membrane protein SecD/SecF C-terminal" evidence="12">
    <location>
        <begin position="422"/>
        <end position="587"/>
    </location>
</feature>
<evidence type="ECO:0000259" key="14">
    <source>
        <dbReference type="Pfam" id="PF21760"/>
    </source>
</evidence>
<dbReference type="NCBIfam" id="NF009545">
    <property type="entry name" value="PRK12933.1"/>
    <property type="match status" value="1"/>
</dbReference>
<dbReference type="GO" id="GO:0065002">
    <property type="term" value="P:intracellular protein transmembrane transport"/>
    <property type="evidence" value="ECO:0007669"/>
    <property type="project" value="UniProtKB-UniRule"/>
</dbReference>
<dbReference type="InterPro" id="IPR048634">
    <property type="entry name" value="SecD_SecF_C"/>
</dbReference>
<feature type="transmembrane region" description="Helical" evidence="11">
    <location>
        <begin position="496"/>
        <end position="514"/>
    </location>
</feature>
<evidence type="ECO:0000313" key="16">
    <source>
        <dbReference type="EMBL" id="PSU88875.1"/>
    </source>
</evidence>
<dbReference type="InterPro" id="IPR005791">
    <property type="entry name" value="SecD"/>
</dbReference>
<dbReference type="InterPro" id="IPR055344">
    <property type="entry name" value="SecD_SecF_C_bact"/>
</dbReference>
<feature type="transmembrane region" description="Helical" evidence="11">
    <location>
        <begin position="467"/>
        <end position="490"/>
    </location>
</feature>
<dbReference type="EMBL" id="PYNF01000050">
    <property type="protein sequence ID" value="PSU88875.1"/>
    <property type="molecule type" value="Genomic_DNA"/>
</dbReference>
<dbReference type="RefSeq" id="WP_107290194.1">
    <property type="nucleotide sequence ID" value="NZ_PYNF01000050.1"/>
</dbReference>
<dbReference type="InterPro" id="IPR022813">
    <property type="entry name" value="SecD/SecF_arch_bac"/>
</dbReference>
<feature type="transmembrane region" description="Helical" evidence="11">
    <location>
        <begin position="441"/>
        <end position="460"/>
    </location>
</feature>
<keyword evidence="2 11" id="KW-0813">Transport</keyword>
<dbReference type="InterPro" id="IPR027398">
    <property type="entry name" value="SecD-TM"/>
</dbReference>
<dbReference type="GO" id="GO:0006605">
    <property type="term" value="P:protein targeting"/>
    <property type="evidence" value="ECO:0007669"/>
    <property type="project" value="UniProtKB-UniRule"/>
</dbReference>
<evidence type="ECO:0000256" key="6">
    <source>
        <dbReference type="ARBA" id="ARBA00022989"/>
    </source>
</evidence>
<dbReference type="Pfam" id="PF22599">
    <property type="entry name" value="SecDF_P1_head"/>
    <property type="match status" value="1"/>
</dbReference>
<dbReference type="InterPro" id="IPR054384">
    <property type="entry name" value="SecDF_P1_head"/>
</dbReference>
<keyword evidence="3 11" id="KW-1003">Cell membrane</keyword>
<evidence type="ECO:0000256" key="3">
    <source>
        <dbReference type="ARBA" id="ARBA00022475"/>
    </source>
</evidence>
<dbReference type="Gene3D" id="3.30.70.3400">
    <property type="match status" value="2"/>
</dbReference>
<evidence type="ECO:0000256" key="1">
    <source>
        <dbReference type="ARBA" id="ARBA00004651"/>
    </source>
</evidence>
<evidence type="ECO:0000259" key="12">
    <source>
        <dbReference type="Pfam" id="PF02355"/>
    </source>
</evidence>
<dbReference type="Pfam" id="PF13721">
    <property type="entry name" value="SecD-TM1"/>
    <property type="match status" value="1"/>
</dbReference>
<dbReference type="InterPro" id="IPR048631">
    <property type="entry name" value="SecD_1st"/>
</dbReference>
<evidence type="ECO:0000256" key="7">
    <source>
        <dbReference type="ARBA" id="ARBA00023010"/>
    </source>
</evidence>
<comment type="caution">
    <text evidence="11">Lacks conserved residue(s) required for the propagation of feature annotation.</text>
</comment>
<evidence type="ECO:0000313" key="17">
    <source>
        <dbReference type="Proteomes" id="UP000241426"/>
    </source>
</evidence>
<comment type="subunit">
    <text evidence="11">Forms a complex with SecF. Part of the essential Sec protein translocation apparatus which comprises SecA, SecYEG and auxiliary proteins SecDF-YajC and YidC.</text>
</comment>
<evidence type="ECO:0000259" key="13">
    <source>
        <dbReference type="Pfam" id="PF13721"/>
    </source>
</evidence>
<comment type="subcellular location">
    <subcellularLocation>
        <location evidence="1 11">Cell membrane</location>
        <topology evidence="1 11">Multi-pass membrane protein</topology>
    </subcellularLocation>
</comment>
<dbReference type="Gene3D" id="3.30.1360.200">
    <property type="match status" value="1"/>
</dbReference>
<comment type="caution">
    <text evidence="16">The sequence shown here is derived from an EMBL/GenBank/DDBJ whole genome shotgun (WGS) entry which is preliminary data.</text>
</comment>
<keyword evidence="8 11" id="KW-0472">Membrane</keyword>
<dbReference type="PANTHER" id="PTHR30081:SF13">
    <property type="entry name" value="PROTEIN TRANSLOCASE SUBUNIT SECD"/>
    <property type="match status" value="1"/>
</dbReference>
<feature type="domain" description="Protein translocase subunit SecDF P1" evidence="14">
    <location>
        <begin position="235"/>
        <end position="292"/>
    </location>
</feature>
<feature type="transmembrane region" description="Helical" evidence="11">
    <location>
        <begin position="571"/>
        <end position="590"/>
    </location>
</feature>
<dbReference type="HAMAP" id="MF_01463_B">
    <property type="entry name" value="SecD_B"/>
    <property type="match status" value="1"/>
</dbReference>
<keyword evidence="5 11" id="KW-0653">Protein transport</keyword>
<comment type="similarity">
    <text evidence="9 11">Belongs to the SecD/SecF family. SecD subfamily.</text>
</comment>
<evidence type="ECO:0000256" key="10">
    <source>
        <dbReference type="ARBA" id="ARBA00068220"/>
    </source>
</evidence>
<evidence type="ECO:0000256" key="11">
    <source>
        <dbReference type="HAMAP-Rule" id="MF_01463"/>
    </source>
</evidence>
<evidence type="ECO:0000256" key="8">
    <source>
        <dbReference type="ARBA" id="ARBA00023136"/>
    </source>
</evidence>
<dbReference type="Pfam" id="PF02355">
    <property type="entry name" value="SecD_SecF_C"/>
    <property type="match status" value="1"/>
</dbReference>
<sequence length="604" mass="65882">MTIISNKKNRIAPLNRLSKWKYALLLLMLISLFLQAIPTFYGDIPALGIHPKKGEHVSLTNIKSILAAEYIPTVDVAINDGTIIVTFEDIDNQQRAKLALTDVIATKADITVQYQSAAPAWFATFGAEPVKLGLDLRGGVQLLLFVDLDAVYTKHTDAMVNEIRRTLREDKLRGITVHKTASTNIVINTNTSDLNHSIQTLLQTYTHQWQLIDNGNQIKLAITDDERLSLAQSAMAQNMSILRNRIGELGIVEASVQRQGRDHIRIELPGVHDPKQAKSVIGATASLAFYEANAAGALTILDRNDVPVRLVRQAVLSGDHIINANSSNDEMGRPQVDIRLDSIGGDKMTTFSRQHIGQPMATVYTEYKLNNINKLVPHDQVINVATIQSTLGNSFRITGLDTITEAQEIALLLRSGALTAPIQIVEERAIGPKLGAENIRAGFSALALGMAGMAIFLICWYRRFGWVAIVGLSANLIMQIGLLVLLPGAVLTLPGIAGLVLTVGMAVDTNVLIFERIRDRLREGASLATSIDFGYRSAFTTIFDANITTLISAICLYSIGSGPLQGFATTLILGLISSMVCGIWGTRAIINPLWGRDNRRAIKI</sequence>
<protein>
    <recommendedName>
        <fullName evidence="10 11">Protein translocase subunit SecD</fullName>
    </recommendedName>
</protein>
<dbReference type="NCBIfam" id="TIGR01129">
    <property type="entry name" value="secD"/>
    <property type="match status" value="1"/>
</dbReference>
<keyword evidence="7 11" id="KW-0811">Translocation</keyword>
<dbReference type="SUPFAM" id="SSF82866">
    <property type="entry name" value="Multidrug efflux transporter AcrB transmembrane domain"/>
    <property type="match status" value="1"/>
</dbReference>
<keyword evidence="4 11" id="KW-0812">Transmembrane</keyword>
<name>A0A2T3KAI3_9GAMM</name>
<feature type="domain" description="SecD export protein N-terminal TM" evidence="13">
    <location>
        <begin position="14"/>
        <end position="107"/>
    </location>
</feature>
<evidence type="ECO:0000256" key="4">
    <source>
        <dbReference type="ARBA" id="ARBA00022692"/>
    </source>
</evidence>
<dbReference type="Proteomes" id="UP000241426">
    <property type="component" value="Unassembled WGS sequence"/>
</dbReference>
<comment type="function">
    <text evidence="11">Part of the Sec protein translocase complex. Interacts with the SecYEG preprotein conducting channel. SecDF uses the proton motive force (PMF) to complete protein translocation after the ATP-dependent function of SecA.</text>
</comment>
<accession>A0A2T3KAI3</accession>
<evidence type="ECO:0000259" key="15">
    <source>
        <dbReference type="Pfam" id="PF22599"/>
    </source>
</evidence>
<reference evidence="16 17" key="1">
    <citation type="submission" date="2018-01" db="EMBL/GenBank/DDBJ databases">
        <title>Whole genome sequencing of Histamine producing bacteria.</title>
        <authorList>
            <person name="Butler K."/>
        </authorList>
    </citation>
    <scope>NUCLEOTIDE SEQUENCE [LARGE SCALE GENOMIC DNA]</scope>
    <source>
        <strain evidence="16 17">FS-7.2</strain>
    </source>
</reference>
<dbReference type="PANTHER" id="PTHR30081">
    <property type="entry name" value="PROTEIN-EXPORT MEMBRANE PROTEIN SEC"/>
    <property type="match status" value="1"/>
</dbReference>
<evidence type="ECO:0000256" key="2">
    <source>
        <dbReference type="ARBA" id="ARBA00022448"/>
    </source>
</evidence>
<dbReference type="GO" id="GO:0043952">
    <property type="term" value="P:protein transport by the Sec complex"/>
    <property type="evidence" value="ECO:0007669"/>
    <property type="project" value="UniProtKB-UniRule"/>
</dbReference>